<evidence type="ECO:0000313" key="1">
    <source>
        <dbReference type="EMBL" id="MDF0592004.1"/>
    </source>
</evidence>
<keyword evidence="2" id="KW-1185">Reference proteome</keyword>
<dbReference type="SUPFAM" id="SSF52833">
    <property type="entry name" value="Thioredoxin-like"/>
    <property type="match status" value="1"/>
</dbReference>
<dbReference type="InterPro" id="IPR036249">
    <property type="entry name" value="Thioredoxin-like_sf"/>
</dbReference>
<organism evidence="1 2">
    <name type="scientific">Candidatus Methanocrinis alkalitolerans</name>
    <dbReference type="NCBI Taxonomy" id="3033395"/>
    <lineage>
        <taxon>Archaea</taxon>
        <taxon>Methanobacteriati</taxon>
        <taxon>Methanobacteriota</taxon>
        <taxon>Stenosarchaea group</taxon>
        <taxon>Methanomicrobia</taxon>
        <taxon>Methanotrichales</taxon>
        <taxon>Methanotrichaceae</taxon>
        <taxon>Methanocrinis</taxon>
    </lineage>
</organism>
<dbReference type="InterPro" id="IPR017937">
    <property type="entry name" value="Thioredoxin_CS"/>
</dbReference>
<dbReference type="PROSITE" id="PS00194">
    <property type="entry name" value="THIOREDOXIN_1"/>
    <property type="match status" value="1"/>
</dbReference>
<name>A0ABT5XBC5_9EURY</name>
<reference evidence="1 2" key="1">
    <citation type="submission" date="2023-03" db="EMBL/GenBank/DDBJ databases">
        <title>Whole genome sequencing of Methanotrichaceae archaeon M04Ac.</title>
        <authorList>
            <person name="Khomyakova M.A."/>
            <person name="Merkel A.Y."/>
            <person name="Slobodkin A.I."/>
        </authorList>
    </citation>
    <scope>NUCLEOTIDE SEQUENCE [LARGE SCALE GENOMIC DNA]</scope>
    <source>
        <strain evidence="1 2">M04Ac</strain>
    </source>
</reference>
<dbReference type="RefSeq" id="WP_316967714.1">
    <property type="nucleotide sequence ID" value="NZ_JARFPL010000001.1"/>
</dbReference>
<dbReference type="Proteomes" id="UP001215956">
    <property type="component" value="Unassembled WGS sequence"/>
</dbReference>
<dbReference type="EMBL" id="JARFPL010000001">
    <property type="protein sequence ID" value="MDF0592004.1"/>
    <property type="molecule type" value="Genomic_DNA"/>
</dbReference>
<protein>
    <submittedName>
        <fullName evidence="1">Thioredoxin family protein</fullName>
    </submittedName>
</protein>
<gene>
    <name evidence="1" type="ORF">P0O24_00180</name>
</gene>
<sequence>MMVMYPVGDVTALSPTKPEDMADLGLWAFLVASVLVFAVPGAGSDGGAGWGPEGWWIGYPDRHPIAGSAVEHPSWALEPLNETPVIILVHLTNCPACKRQEADLKKVLADLGDEVAYVDLLYERDPEKSWAGLALYDPAGSPRTVPLTVFLTRVFGVDGSEVAWQSAIGYQGERWIRSHLVEAIRLYAGN</sequence>
<evidence type="ECO:0000313" key="2">
    <source>
        <dbReference type="Proteomes" id="UP001215956"/>
    </source>
</evidence>
<proteinExistence type="predicted"/>
<comment type="caution">
    <text evidence="1">The sequence shown here is derived from an EMBL/GenBank/DDBJ whole genome shotgun (WGS) entry which is preliminary data.</text>
</comment>
<accession>A0ABT5XBC5</accession>